<dbReference type="AlphaFoldDB" id="D5VHY2"/>
<reference evidence="2" key="1">
    <citation type="journal article" date="2011" name="J. Bacteriol.">
        <title>Genome sequences of eight morphologically diverse alphaproteobacteria.</title>
        <authorList>
            <consortium name="US DOE Joint Genome Institute"/>
            <person name="Brown P.J."/>
            <person name="Kysela D.T."/>
            <person name="Buechlein A."/>
            <person name="Hemmerich C."/>
            <person name="Brun Y.V."/>
        </authorList>
    </citation>
    <scope>NUCLEOTIDE SEQUENCE [LARGE SCALE GENOMIC DNA]</scope>
    <source>
        <strain evidence="2">ATCC 21756 / DSM 7131 / JCM 7823 / NBRC 15250 / LMG 17158 / TK0059</strain>
    </source>
</reference>
<dbReference type="Proteomes" id="UP000002629">
    <property type="component" value="Chromosome"/>
</dbReference>
<protein>
    <submittedName>
        <fullName evidence="1">Uncharacterized protein</fullName>
    </submittedName>
</protein>
<name>D5VHY2_CAUST</name>
<dbReference type="EMBL" id="CP002008">
    <property type="protein sequence ID" value="ADG09235.1"/>
    <property type="molecule type" value="Genomic_DNA"/>
</dbReference>
<sequence length="278" mass="30336">MSVSFPAPVAYSTVYGPRFSTVSYSTSSNTVDELVIIGQRPISWPTDNIPPGSIAFQDGYYGMWKFNPDGSPNPEYNVGLYSNEHIIKFDVSAANTPQAVLLALKLASSIATIGHGLSYLSETQNINTAGGVLRGEDFKLNWDWVNIKIVDNMPDGSHGSPMVTSWSPDGTGNYAPNIYVNINALDHYGQADGSGLNYALMHEIAHITTPGQQTANQMIMEYMNATGDTALAHWGEYVPAENPWHAHLEYVANNIAITVADMLQIPVIHDPVNGWMFP</sequence>
<proteinExistence type="predicted"/>
<gene>
    <name evidence="1" type="ordered locus">Cseg_0728</name>
</gene>
<dbReference type="KEGG" id="cse:Cseg_0728"/>
<evidence type="ECO:0000313" key="1">
    <source>
        <dbReference type="EMBL" id="ADG09235.1"/>
    </source>
</evidence>
<dbReference type="HOGENOM" id="CLU_1000000_0_0_5"/>
<accession>D5VHY2</accession>
<organism evidence="1 2">
    <name type="scientific">Caulobacter segnis (strain ATCC 21756 / DSM 7131 / JCM 7823 / NBRC 15250 / LMG 17158 / TK0059)</name>
    <name type="common">Mycoplana segnis</name>
    <dbReference type="NCBI Taxonomy" id="509190"/>
    <lineage>
        <taxon>Bacteria</taxon>
        <taxon>Pseudomonadati</taxon>
        <taxon>Pseudomonadota</taxon>
        <taxon>Alphaproteobacteria</taxon>
        <taxon>Caulobacterales</taxon>
        <taxon>Caulobacteraceae</taxon>
        <taxon>Caulobacter</taxon>
    </lineage>
</organism>
<evidence type="ECO:0000313" key="2">
    <source>
        <dbReference type="Proteomes" id="UP000002629"/>
    </source>
</evidence>